<dbReference type="AlphaFoldDB" id="A0ABD2WJW6"/>
<evidence type="ECO:0000256" key="2">
    <source>
        <dbReference type="ARBA" id="ARBA00022670"/>
    </source>
</evidence>
<dbReference type="SUPFAM" id="SSF53474">
    <property type="entry name" value="alpha/beta-Hydrolases"/>
    <property type="match status" value="1"/>
</dbReference>
<dbReference type="Gene3D" id="1.20.120.980">
    <property type="entry name" value="Serine carboxypeptidase S28, SKS domain"/>
    <property type="match status" value="1"/>
</dbReference>
<evidence type="ECO:0000256" key="4">
    <source>
        <dbReference type="ARBA" id="ARBA00022801"/>
    </source>
</evidence>
<keyword evidence="3 6" id="KW-0732">Signal</keyword>
<dbReference type="EMBL" id="JBJJXI010000098">
    <property type="protein sequence ID" value="KAL3393398.1"/>
    <property type="molecule type" value="Genomic_DNA"/>
</dbReference>
<dbReference type="InterPro" id="IPR029058">
    <property type="entry name" value="AB_hydrolase_fold"/>
</dbReference>
<evidence type="ECO:0008006" key="9">
    <source>
        <dbReference type="Google" id="ProtNLM"/>
    </source>
</evidence>
<keyword evidence="8" id="KW-1185">Reference proteome</keyword>
<comment type="similarity">
    <text evidence="1">Belongs to the peptidase S28 family.</text>
</comment>
<dbReference type="InterPro" id="IPR042269">
    <property type="entry name" value="Ser_carbopepase_S28_SKS"/>
</dbReference>
<reference evidence="7 8" key="1">
    <citation type="journal article" date="2024" name="bioRxiv">
        <title>A reference genome for Trichogramma kaykai: A tiny desert-dwelling parasitoid wasp with competing sex-ratio distorters.</title>
        <authorList>
            <person name="Culotta J."/>
            <person name="Lindsey A.R."/>
        </authorList>
    </citation>
    <scope>NUCLEOTIDE SEQUENCE [LARGE SCALE GENOMIC DNA]</scope>
    <source>
        <strain evidence="7 8">KSX58</strain>
    </source>
</reference>
<accession>A0ABD2WJW6</accession>
<evidence type="ECO:0000256" key="5">
    <source>
        <dbReference type="ARBA" id="ARBA00023180"/>
    </source>
</evidence>
<organism evidence="7 8">
    <name type="scientific">Trichogramma kaykai</name>
    <dbReference type="NCBI Taxonomy" id="54128"/>
    <lineage>
        <taxon>Eukaryota</taxon>
        <taxon>Metazoa</taxon>
        <taxon>Ecdysozoa</taxon>
        <taxon>Arthropoda</taxon>
        <taxon>Hexapoda</taxon>
        <taxon>Insecta</taxon>
        <taxon>Pterygota</taxon>
        <taxon>Neoptera</taxon>
        <taxon>Endopterygota</taxon>
        <taxon>Hymenoptera</taxon>
        <taxon>Apocrita</taxon>
        <taxon>Proctotrupomorpha</taxon>
        <taxon>Chalcidoidea</taxon>
        <taxon>Trichogrammatidae</taxon>
        <taxon>Trichogramma</taxon>
    </lineage>
</organism>
<proteinExistence type="inferred from homology"/>
<keyword evidence="4" id="KW-0378">Hydrolase</keyword>
<evidence type="ECO:0000256" key="3">
    <source>
        <dbReference type="ARBA" id="ARBA00022729"/>
    </source>
</evidence>
<gene>
    <name evidence="7" type="ORF">TKK_012262</name>
</gene>
<keyword evidence="5" id="KW-0325">Glycoprotein</keyword>
<dbReference type="Gene3D" id="3.40.50.1820">
    <property type="entry name" value="alpha/beta hydrolase"/>
    <property type="match status" value="1"/>
</dbReference>
<name>A0ABD2WJW6_9HYME</name>
<evidence type="ECO:0000256" key="6">
    <source>
        <dbReference type="SAM" id="SignalP"/>
    </source>
</evidence>
<dbReference type="PANTHER" id="PTHR11010">
    <property type="entry name" value="PROTEASE S28 PRO-X CARBOXYPEPTIDASE-RELATED"/>
    <property type="match status" value="1"/>
</dbReference>
<protein>
    <recommendedName>
        <fullName evidence="9">Serine protease K12H4.7</fullName>
    </recommendedName>
</protein>
<dbReference type="GO" id="GO:0006508">
    <property type="term" value="P:proteolysis"/>
    <property type="evidence" value="ECO:0007669"/>
    <property type="project" value="UniProtKB-KW"/>
</dbReference>
<evidence type="ECO:0000256" key="1">
    <source>
        <dbReference type="ARBA" id="ARBA00011079"/>
    </source>
</evidence>
<dbReference type="FunFam" id="1.20.120.980:FF:000003">
    <property type="entry name" value="Serine protease 16"/>
    <property type="match status" value="1"/>
</dbReference>
<evidence type="ECO:0000313" key="8">
    <source>
        <dbReference type="Proteomes" id="UP001627154"/>
    </source>
</evidence>
<dbReference type="GO" id="GO:0008233">
    <property type="term" value="F:peptidase activity"/>
    <property type="evidence" value="ECO:0007669"/>
    <property type="project" value="UniProtKB-KW"/>
</dbReference>
<dbReference type="PANTHER" id="PTHR11010:SF117">
    <property type="entry name" value="SERINE PROTEASE 16"/>
    <property type="match status" value="1"/>
</dbReference>
<feature type="chain" id="PRO_5044866578" description="Serine protease K12H4.7" evidence="6">
    <location>
        <begin position="19"/>
        <end position="491"/>
    </location>
</feature>
<sequence>MRFAVLLLVVCFIYDAAARRRFSRHHGLGSPKLSKVHDLPKDQWFEQHLDHSNPTDGRMWKQRYFMNGEYYKEGGPIFLLIGGEGPAEAKWLVEGEMIDNAKKYGAMCFQLEHRYYGKSHPTQDMSVKNLVYLSSEQALADLAYFIEAMPKMYNMTQDSKWIVFGGSYPGSLAAWMRYKYPHLVHGAVSASGPLLAQADFQQYFIVVEESLRTHSQGCIDAIGAAMKQVHIMLRHRIGQQSLAKLFKFCDPIDSGKTTTKDIANLYESLADTFADVVQYNKDNRNSSVYTIDDICNVLVDEKRGVPVNRFAEVSNMLLKKNKEECLDYKYSKMIDEMRNVTWPVNEAPGGRQWTYQTCTEFGFFQTSTARPNLFSETFPVDFYLTMCQDIFGPRFLHTVEIGVERTNTIYGALDLPNVISNVVFVHGSIDPWHALGVTKSNNPEAPAIFINGTAHCANMYPPSKKDLPQLTQARKQISNYIGQWLEKKVYW</sequence>
<evidence type="ECO:0000313" key="7">
    <source>
        <dbReference type="EMBL" id="KAL3393398.1"/>
    </source>
</evidence>
<dbReference type="Proteomes" id="UP001627154">
    <property type="component" value="Unassembled WGS sequence"/>
</dbReference>
<feature type="signal peptide" evidence="6">
    <location>
        <begin position="1"/>
        <end position="18"/>
    </location>
</feature>
<dbReference type="Pfam" id="PF05577">
    <property type="entry name" value="Peptidase_S28"/>
    <property type="match status" value="1"/>
</dbReference>
<keyword evidence="2" id="KW-0645">Protease</keyword>
<comment type="caution">
    <text evidence="7">The sequence shown here is derived from an EMBL/GenBank/DDBJ whole genome shotgun (WGS) entry which is preliminary data.</text>
</comment>
<dbReference type="InterPro" id="IPR008758">
    <property type="entry name" value="Peptidase_S28"/>
</dbReference>